<dbReference type="EMBL" id="OC988773">
    <property type="protein sequence ID" value="CAG4645428.1"/>
    <property type="molecule type" value="Genomic_DNA"/>
</dbReference>
<organism evidence="4">
    <name type="scientific">Lynceus sp. MCZ IZ 141354</name>
    <dbReference type="NCBI Taxonomy" id="1930659"/>
    <lineage>
        <taxon>Eukaryota</taxon>
        <taxon>Metazoa</taxon>
        <taxon>Ecdysozoa</taxon>
        <taxon>Arthropoda</taxon>
        <taxon>Crustacea</taxon>
        <taxon>Branchiopoda</taxon>
        <taxon>Diplostraca</taxon>
        <taxon>Laevicaudata</taxon>
        <taxon>Lynceidae</taxon>
        <taxon>Lynceus</taxon>
    </lineage>
</organism>
<dbReference type="SUPFAM" id="SSF74924">
    <property type="entry name" value="Cap-Gly domain"/>
    <property type="match status" value="1"/>
</dbReference>
<proteinExistence type="predicted"/>
<comment type="subcellular location">
    <subcellularLocation>
        <location evidence="1">Cytoplasm</location>
        <location evidence="1">Cytoskeleton</location>
        <location evidence="1">Microtubule organizing center</location>
        <location evidence="1">Centrosome</location>
    </subcellularLocation>
</comment>
<gene>
    <name evidence="4" type="primary">EOG090X03LH</name>
</gene>
<dbReference type="GO" id="GO:0016579">
    <property type="term" value="P:protein deubiquitination"/>
    <property type="evidence" value="ECO:0007669"/>
    <property type="project" value="InterPro"/>
</dbReference>
<evidence type="ECO:0000256" key="2">
    <source>
        <dbReference type="ARBA" id="ARBA00022490"/>
    </source>
</evidence>
<dbReference type="InterPro" id="IPR038765">
    <property type="entry name" value="Papain-like_cys_pep_sf"/>
</dbReference>
<sequence length="450" mass="51373">MIRRPPRSTLIDGNDGIHRGRQYFSCPEGRGLFVSPSHCRLDQRFDCKSTSLDREEFGEIDCPSIQGAVPPLTQNDLARIVGKYKGIQGHHNSCYLDATLFSMFMFTSVFDFLLYRPPERDDIAQYSEVLQILREEIVNPLRKHCYVRADKVMKLRAILQRISCVTGLTNEEKDPEEFLHCLLSQALKAEPFLKLNSGQGAYHHQLFVEKDDNLIMPTVQQLFEKSFLSSGIKLKEVPSCLIIQMPRFGKSYKMYSHILPSLLLDITDVLENSPRQCIVCGRLAELECQECLGQCGIGLESIAFCSKCLSTVHSHRKRVTHSARPLRVPAEFIALKEQFKAIPRLYMELFAVICIATSHYVSFVKCGSGPDAPWCFFDSMADRKGEQNGYNIPEVTACHDLSHWLAEDWDKQLIQSSEGVKDFRVPDDARRLFSDAYICLYQSPDVMMYK</sequence>
<protein>
    <submittedName>
        <fullName evidence="4">EOG090X03LH</fullName>
    </submittedName>
</protein>
<evidence type="ECO:0000259" key="3">
    <source>
        <dbReference type="Pfam" id="PF00443"/>
    </source>
</evidence>
<dbReference type="InterPro" id="IPR001394">
    <property type="entry name" value="Peptidase_C19_UCH"/>
</dbReference>
<dbReference type="PANTHER" id="PTHR11830">
    <property type="entry name" value="40S RIBOSOMAL PROTEIN S3A"/>
    <property type="match status" value="1"/>
</dbReference>
<reference evidence="4" key="1">
    <citation type="submission" date="2021-04" db="EMBL/GenBank/DDBJ databases">
        <authorList>
            <person name="Cornetti L."/>
        </authorList>
    </citation>
    <scope>NUCLEOTIDE SEQUENCE</scope>
</reference>
<dbReference type="FunFam" id="3.90.70.10:FF:000009">
    <property type="entry name" value="Putative ubiquitin carboxyl-terminal hydrolase CYLD"/>
    <property type="match status" value="1"/>
</dbReference>
<accession>A0A9N6WTW2</accession>
<dbReference type="SUPFAM" id="SSF54001">
    <property type="entry name" value="Cysteine proteinases"/>
    <property type="match status" value="1"/>
</dbReference>
<dbReference type="GO" id="GO:0004843">
    <property type="term" value="F:cysteine-type deubiquitinase activity"/>
    <property type="evidence" value="ECO:0007669"/>
    <property type="project" value="InterPro"/>
</dbReference>
<keyword evidence="2" id="KW-0963">Cytoplasm</keyword>
<dbReference type="AlphaFoldDB" id="A0A9N6WTW2"/>
<dbReference type="Gene3D" id="3.90.70.10">
    <property type="entry name" value="Cysteine proteinases"/>
    <property type="match status" value="1"/>
</dbReference>
<feature type="domain" description="Peptidase C19 ubiquitin carboxyl-terminal hydrolase" evidence="3">
    <location>
        <begin position="86"/>
        <end position="379"/>
    </location>
</feature>
<dbReference type="GO" id="GO:0005813">
    <property type="term" value="C:centrosome"/>
    <property type="evidence" value="ECO:0007669"/>
    <property type="project" value="UniProtKB-SubCell"/>
</dbReference>
<dbReference type="Gene3D" id="2.30.30.190">
    <property type="entry name" value="CAP Gly-rich-like domain"/>
    <property type="match status" value="1"/>
</dbReference>
<evidence type="ECO:0000256" key="1">
    <source>
        <dbReference type="ARBA" id="ARBA00004300"/>
    </source>
</evidence>
<evidence type="ECO:0000313" key="4">
    <source>
        <dbReference type="EMBL" id="CAG4645428.1"/>
    </source>
</evidence>
<name>A0A9N6WTW2_9CRUS</name>
<dbReference type="Pfam" id="PF00443">
    <property type="entry name" value="UCH"/>
    <property type="match status" value="1"/>
</dbReference>
<dbReference type="InterPro" id="IPR036859">
    <property type="entry name" value="CAP-Gly_dom_sf"/>
</dbReference>